<dbReference type="GO" id="GO:0031966">
    <property type="term" value="C:mitochondrial membrane"/>
    <property type="evidence" value="ECO:0007669"/>
    <property type="project" value="UniProtKB-SubCell"/>
</dbReference>
<protein>
    <submittedName>
        <fullName evidence="11">Mitochondrial F1-F0 ATP synthase subunit F domain containing protein</fullName>
    </submittedName>
</protein>
<organism evidence="11">
    <name type="scientific">Haemonchus contortus</name>
    <name type="common">Barber pole worm</name>
    <dbReference type="NCBI Taxonomy" id="6289"/>
    <lineage>
        <taxon>Eukaryota</taxon>
        <taxon>Metazoa</taxon>
        <taxon>Ecdysozoa</taxon>
        <taxon>Nematoda</taxon>
        <taxon>Chromadorea</taxon>
        <taxon>Rhabditida</taxon>
        <taxon>Rhabditina</taxon>
        <taxon>Rhabditomorpha</taxon>
        <taxon>Strongyloidea</taxon>
        <taxon>Trichostrongylidae</taxon>
        <taxon>Haemonchus</taxon>
    </lineage>
</organism>
<evidence type="ECO:0000256" key="6">
    <source>
        <dbReference type="ARBA" id="ARBA00023065"/>
    </source>
</evidence>
<proteinExistence type="inferred from homology"/>
<name>W6NE69_HAECO</name>
<keyword evidence="9" id="KW-0066">ATP synthesis</keyword>
<dbReference type="AlphaFoldDB" id="W6NE69"/>
<dbReference type="Gene3D" id="3.40.30.10">
    <property type="entry name" value="Glutaredoxin"/>
    <property type="match status" value="1"/>
</dbReference>
<dbReference type="PANTHER" id="PTHR13080">
    <property type="entry name" value="ATP SYNTHASE F CHAIN, MITOCHONDRIAL-RELATED"/>
    <property type="match status" value="1"/>
</dbReference>
<dbReference type="GO" id="GO:0042776">
    <property type="term" value="P:proton motive force-driven mitochondrial ATP synthesis"/>
    <property type="evidence" value="ECO:0007669"/>
    <property type="project" value="TreeGrafter"/>
</dbReference>
<keyword evidence="7" id="KW-0496">Mitochondrion</keyword>
<evidence type="ECO:0000256" key="5">
    <source>
        <dbReference type="ARBA" id="ARBA00022781"/>
    </source>
</evidence>
<evidence type="ECO:0000256" key="4">
    <source>
        <dbReference type="ARBA" id="ARBA00022547"/>
    </source>
</evidence>
<dbReference type="Pfam" id="PF10206">
    <property type="entry name" value="WRW"/>
    <property type="match status" value="1"/>
</dbReference>
<sequence length="573" mass="66852">MHPIFAALLILSVSAVAEIRVNLCVLRCKDNHMREMDNEWSTDFTLPLLNLLRTTGNETAAYMKAKLICESNHNLEECLHRCNKSQEAAILLAGIKSWQDACEHLEEVRAQFPCWRENGHELSQACRPQTVSLKESMHQFARNQSQQNIQNICSDYDKFSTCFTQEHGKLCGYRSEIGYYLPSEMAATKWKMFFDIACPNSWISLKVLKDGHMSKLMNDIELVPIADVKLHLVRTYEARMKRRWERKQQKEESTTPLLQHGELFAKKLPPVEGYMIPDNWEKVHSSALRQGTLLPALFLSSMKHYYPEHFLPAIEVIGERIWEQQLPVHKGAHLFQCSRDAGISFKDSDEIISRLSHVDNRQLLLQNSEEALRLGLARSNANFAKGSRSEFLFPPGLLADAPPVLALVQFSNPYPLIFNTMAWFRPPPPGTQLRPWVPDLIFIPISRAFERLGVYFYNRVLNKTEIGLFDKRWNKNIHGPYCHHRYYGKLDTKLFDVKLADLPAWFARREKTPGAIYNEFMRNIWRVHNKYYSGPVYANTVKTIFRFIFAYSFLNWLVKCHRYWAIQKTMYHW</sequence>
<accession>W6NE69</accession>
<evidence type="ECO:0000256" key="8">
    <source>
        <dbReference type="ARBA" id="ARBA00023136"/>
    </source>
</evidence>
<dbReference type="EMBL" id="CAVP010059113">
    <property type="protein sequence ID" value="CDL95556.1"/>
    <property type="molecule type" value="Genomic_DNA"/>
</dbReference>
<comment type="similarity">
    <text evidence="2">Belongs to the ATPase F chain family.</text>
</comment>
<keyword evidence="5" id="KW-0375">Hydrogen ion transport</keyword>
<dbReference type="PANTHER" id="PTHR13080:SF20">
    <property type="entry name" value="ATP SYNTHASE SUBUNIT F, MITOCHONDRIAL-RELATED"/>
    <property type="match status" value="1"/>
</dbReference>
<keyword evidence="6" id="KW-0406">Ion transport</keyword>
<reference evidence="11" key="1">
    <citation type="submission" date="2013-03" db="EMBL/GenBank/DDBJ databases">
        <authorList>
            <person name="Aslett M."/>
        </authorList>
    </citation>
    <scope>NUCLEOTIDE SEQUENCE [LARGE SCALE GENOMIC DNA]</scope>
    <source>
        <strain evidence="11">ISE/inbred ISE</strain>
    </source>
</reference>
<evidence type="ECO:0000256" key="9">
    <source>
        <dbReference type="ARBA" id="ARBA00023310"/>
    </source>
</evidence>
<reference evidence="11" key="2">
    <citation type="submission" date="2013-05" db="EMBL/GenBank/DDBJ databases">
        <title>The genome and transcriptome of Haemonchus contortus: a key model parasite for drug and vaccine discovery.</title>
        <authorList>
            <person name="Laing R."/>
            <person name="Kikuchi T."/>
            <person name="Martinelli A."/>
            <person name="Tsai I.J."/>
            <person name="Beech R.N."/>
            <person name="Redman E."/>
            <person name="Holroyd N."/>
            <person name="Bartley D.J."/>
            <person name="Beasley H."/>
            <person name="Britton C."/>
            <person name="Curran D."/>
            <person name="Devaney E."/>
            <person name="Gilabert A."/>
            <person name="Jackson F."/>
            <person name="Hunt M."/>
            <person name="Johnston S."/>
            <person name="Kryukov I."/>
            <person name="Li K."/>
            <person name="Morrison A.A."/>
            <person name="Reid A.J."/>
            <person name="Sargison N."/>
            <person name="Saunders G."/>
            <person name="Wasmuth J.D."/>
            <person name="Wolstenholme A."/>
            <person name="Berriman M."/>
            <person name="Gilleard J.S."/>
            <person name="Cotton J.A."/>
        </authorList>
    </citation>
    <scope>NUCLEOTIDE SEQUENCE [LARGE SCALE GENOMIC DNA]</scope>
    <source>
        <strain evidence="11">ISE/inbred ISE</strain>
    </source>
</reference>
<evidence type="ECO:0000256" key="10">
    <source>
        <dbReference type="SAM" id="SignalP"/>
    </source>
</evidence>
<dbReference type="InterPro" id="IPR019344">
    <property type="entry name" value="F1F0-ATPsyn_F_prd"/>
</dbReference>
<evidence type="ECO:0000256" key="3">
    <source>
        <dbReference type="ARBA" id="ARBA00022448"/>
    </source>
</evidence>
<keyword evidence="3" id="KW-0813">Transport</keyword>
<keyword evidence="8" id="KW-0472">Membrane</keyword>
<comment type="caution">
    <text evidence="11">The sequence shown here is derived from an EMBL/GenBank/DDBJ whole genome shotgun (WGS) entry which is preliminary data.</text>
</comment>
<keyword evidence="4" id="KW-0138">CF(0)</keyword>
<dbReference type="GO" id="GO:0045259">
    <property type="term" value="C:proton-transporting ATP synthase complex"/>
    <property type="evidence" value="ECO:0007669"/>
    <property type="project" value="UniProtKB-KW"/>
</dbReference>
<keyword evidence="10" id="KW-0732">Signal</keyword>
<evidence type="ECO:0000256" key="7">
    <source>
        <dbReference type="ARBA" id="ARBA00023128"/>
    </source>
</evidence>
<dbReference type="InterPro" id="IPR036249">
    <property type="entry name" value="Thioredoxin-like_sf"/>
</dbReference>
<gene>
    <name evidence="11" type="ORF">HCOI_01690500</name>
</gene>
<dbReference type="GO" id="GO:0046933">
    <property type="term" value="F:proton-transporting ATP synthase activity, rotational mechanism"/>
    <property type="evidence" value="ECO:0007669"/>
    <property type="project" value="TreeGrafter"/>
</dbReference>
<dbReference type="SUPFAM" id="SSF52833">
    <property type="entry name" value="Thioredoxin-like"/>
    <property type="match status" value="1"/>
</dbReference>
<comment type="subcellular location">
    <subcellularLocation>
        <location evidence="1">Mitochondrion membrane</location>
    </subcellularLocation>
</comment>
<feature type="chain" id="PRO_5004878914" evidence="10">
    <location>
        <begin position="18"/>
        <end position="573"/>
    </location>
</feature>
<evidence type="ECO:0000313" key="11">
    <source>
        <dbReference type="EMBL" id="CDL95556.1"/>
    </source>
</evidence>
<evidence type="ECO:0000256" key="1">
    <source>
        <dbReference type="ARBA" id="ARBA00004325"/>
    </source>
</evidence>
<evidence type="ECO:0000256" key="2">
    <source>
        <dbReference type="ARBA" id="ARBA00005895"/>
    </source>
</evidence>
<feature type="signal peptide" evidence="10">
    <location>
        <begin position="1"/>
        <end position="17"/>
    </location>
</feature>